<dbReference type="AlphaFoldDB" id="A0A4U8UTA4"/>
<dbReference type="InterPro" id="IPR005786">
    <property type="entry name" value="B_amino_transII"/>
</dbReference>
<dbReference type="InterPro" id="IPR036038">
    <property type="entry name" value="Aminotransferase-like"/>
</dbReference>
<comment type="catalytic activity">
    <reaction evidence="10">
        <text>L-valine + 2-oxoglutarate = 3-methyl-2-oxobutanoate + L-glutamate</text>
        <dbReference type="Rhea" id="RHEA:24813"/>
        <dbReference type="ChEBI" id="CHEBI:11851"/>
        <dbReference type="ChEBI" id="CHEBI:16810"/>
        <dbReference type="ChEBI" id="CHEBI:29985"/>
        <dbReference type="ChEBI" id="CHEBI:57762"/>
        <dbReference type="EC" id="2.6.1.42"/>
    </reaction>
</comment>
<dbReference type="GO" id="GO:0052656">
    <property type="term" value="F:L-isoleucine-2-oxoglutarate transaminase activity"/>
    <property type="evidence" value="ECO:0007669"/>
    <property type="project" value="RHEA"/>
</dbReference>
<comment type="catalytic activity">
    <reaction evidence="10">
        <text>L-isoleucine + 2-oxoglutarate = (S)-3-methyl-2-oxopentanoate + L-glutamate</text>
        <dbReference type="Rhea" id="RHEA:24801"/>
        <dbReference type="ChEBI" id="CHEBI:16810"/>
        <dbReference type="ChEBI" id="CHEBI:29985"/>
        <dbReference type="ChEBI" id="CHEBI:35146"/>
        <dbReference type="ChEBI" id="CHEBI:58045"/>
        <dbReference type="EC" id="2.6.1.42"/>
    </reaction>
</comment>
<dbReference type="CDD" id="cd01557">
    <property type="entry name" value="BCAT_beta_family"/>
    <property type="match status" value="1"/>
</dbReference>
<dbReference type="PROSITE" id="PS00770">
    <property type="entry name" value="AA_TRANSFER_CLASS_4"/>
    <property type="match status" value="1"/>
</dbReference>
<dbReference type="SUPFAM" id="SSF56752">
    <property type="entry name" value="D-aminoacid aminotransferase-like PLP-dependent enzymes"/>
    <property type="match status" value="1"/>
</dbReference>
<dbReference type="EMBL" id="AZBU02000001">
    <property type="protein sequence ID" value="TMS36522.1"/>
    <property type="molecule type" value="Genomic_DNA"/>
</dbReference>
<keyword evidence="5 10" id="KW-0808">Transferase</keyword>
<dbReference type="GO" id="GO:0009098">
    <property type="term" value="P:L-leucine biosynthetic process"/>
    <property type="evidence" value="ECO:0007669"/>
    <property type="project" value="TreeGrafter"/>
</dbReference>
<organism evidence="11 12">
    <name type="scientific">Steinernema carpocapsae</name>
    <name type="common">Entomopathogenic nematode</name>
    <dbReference type="NCBI Taxonomy" id="34508"/>
    <lineage>
        <taxon>Eukaryota</taxon>
        <taxon>Metazoa</taxon>
        <taxon>Ecdysozoa</taxon>
        <taxon>Nematoda</taxon>
        <taxon>Chromadorea</taxon>
        <taxon>Rhabditida</taxon>
        <taxon>Tylenchina</taxon>
        <taxon>Panagrolaimomorpha</taxon>
        <taxon>Strongyloidoidea</taxon>
        <taxon>Steinernematidae</taxon>
        <taxon>Steinernema</taxon>
    </lineage>
</organism>
<comment type="similarity">
    <text evidence="2 8">Belongs to the class-IV pyridoxal-phosphate-dependent aminotransferase family.</text>
</comment>
<evidence type="ECO:0000256" key="9">
    <source>
        <dbReference type="RuleBase" id="RU004516"/>
    </source>
</evidence>
<dbReference type="Pfam" id="PF01063">
    <property type="entry name" value="Aminotran_4"/>
    <property type="match status" value="1"/>
</dbReference>
<evidence type="ECO:0000256" key="4">
    <source>
        <dbReference type="ARBA" id="ARBA00022605"/>
    </source>
</evidence>
<keyword evidence="7 10" id="KW-0100">Branched-chain amino acid biosynthesis</keyword>
<evidence type="ECO:0000256" key="1">
    <source>
        <dbReference type="ARBA" id="ARBA00001933"/>
    </source>
</evidence>
<reference evidence="11 12" key="2">
    <citation type="journal article" date="2019" name="G3 (Bethesda)">
        <title>Hybrid Assembly of the Genome of the Entomopathogenic Nematode Steinernema carpocapsae Identifies the X-Chromosome.</title>
        <authorList>
            <person name="Serra L."/>
            <person name="Macchietto M."/>
            <person name="Macias-Munoz A."/>
            <person name="McGill C.J."/>
            <person name="Rodriguez I.M."/>
            <person name="Rodriguez B."/>
            <person name="Murad R."/>
            <person name="Mortazavi A."/>
        </authorList>
    </citation>
    <scope>NUCLEOTIDE SEQUENCE [LARGE SCALE GENOMIC DNA]</scope>
    <source>
        <strain evidence="11 12">ALL</strain>
    </source>
</reference>
<dbReference type="PANTHER" id="PTHR11825:SF44">
    <property type="entry name" value="BRANCHED-CHAIN-AMINO-ACID AMINOTRANSFERASE"/>
    <property type="match status" value="1"/>
</dbReference>
<dbReference type="InterPro" id="IPR043132">
    <property type="entry name" value="BCAT-like_C"/>
</dbReference>
<evidence type="ECO:0000256" key="8">
    <source>
        <dbReference type="RuleBase" id="RU004106"/>
    </source>
</evidence>
<dbReference type="STRING" id="34508.A0A4U8UTA4"/>
<evidence type="ECO:0000256" key="7">
    <source>
        <dbReference type="ARBA" id="ARBA00023304"/>
    </source>
</evidence>
<sequence length="468" mass="52908">MVPYDLNYQGRADRVGSCSRFLVDQSVRVNRLLKESCCCSRISVTVTTCNLTTNIMKNLLSTSRQIFSSVRLGSSSSRTQSAVPSTAPGELDTFHHKDLKIIEATAEQRRPKPDVNSLRFGHNFADHMMEVNWTAESGWGRPEISPLHNLSLHPGAKVLHYAVELFEGMKAYRGVDNKIRLFRPDMNMARMRRTAIRSALPDFDSEECIKIISDLVRLDRDWVPQSNTSSLYIRPTFIGTDPALGVGHPNEAKFFVLTGPAGAYYPTGFQPVSLLADSEYVRAFPGGVGQFKMGCNYSPTIMLGRLAAEKGCQQVLWLFGEDEQLTEVGTMNVFVYWTNEHGEEELVTPPLDKGIILPGVTRDSLLELARSWNLEKERFQVVERYVTMEEIRKAIKQKRMKEMFGAGTACVVSPIGRILHKNRVTGQYDELIIPTMDNKPNLMQKFYESIMDIQYGRMEMPGWTRVVS</sequence>
<dbReference type="FunFam" id="3.20.10.10:FF:000004">
    <property type="entry name" value="Branched-chain-amino-acid aminotransferase"/>
    <property type="match status" value="1"/>
</dbReference>
<keyword evidence="6 9" id="KW-0663">Pyridoxal phosphate</keyword>
<dbReference type="InterPro" id="IPR001544">
    <property type="entry name" value="Aminotrans_IV"/>
</dbReference>
<comment type="caution">
    <text evidence="11">The sequence shown here is derived from an EMBL/GenBank/DDBJ whole genome shotgun (WGS) entry which is preliminary data.</text>
</comment>
<dbReference type="GO" id="GO:0052655">
    <property type="term" value="F:L-valine-2-oxoglutarate transaminase activity"/>
    <property type="evidence" value="ECO:0007669"/>
    <property type="project" value="RHEA"/>
</dbReference>
<evidence type="ECO:0000256" key="6">
    <source>
        <dbReference type="ARBA" id="ARBA00022898"/>
    </source>
</evidence>
<evidence type="ECO:0000256" key="2">
    <source>
        <dbReference type="ARBA" id="ARBA00009320"/>
    </source>
</evidence>
<dbReference type="InterPro" id="IPR018300">
    <property type="entry name" value="Aminotrans_IV_CS"/>
</dbReference>
<dbReference type="FunFam" id="3.30.470.10:FF:000002">
    <property type="entry name" value="Branched-chain-amino-acid aminotransferase"/>
    <property type="match status" value="1"/>
</dbReference>
<comment type="cofactor">
    <cofactor evidence="1 9">
        <name>pyridoxal 5'-phosphate</name>
        <dbReference type="ChEBI" id="CHEBI:597326"/>
    </cofactor>
</comment>
<dbReference type="NCBIfam" id="NF009897">
    <property type="entry name" value="PRK13357.1"/>
    <property type="match status" value="1"/>
</dbReference>
<dbReference type="EC" id="2.6.1.42" evidence="10"/>
<dbReference type="GO" id="GO:0005739">
    <property type="term" value="C:mitochondrion"/>
    <property type="evidence" value="ECO:0007669"/>
    <property type="project" value="TreeGrafter"/>
</dbReference>
<dbReference type="GO" id="GO:0009099">
    <property type="term" value="P:L-valine biosynthetic process"/>
    <property type="evidence" value="ECO:0007669"/>
    <property type="project" value="TreeGrafter"/>
</dbReference>
<dbReference type="InterPro" id="IPR033939">
    <property type="entry name" value="BCAT_family"/>
</dbReference>
<dbReference type="Gene3D" id="3.20.10.10">
    <property type="entry name" value="D-amino Acid Aminotransferase, subunit A, domain 2"/>
    <property type="match status" value="1"/>
</dbReference>
<gene>
    <name evidence="11" type="ORF">L596_003668</name>
</gene>
<dbReference type="OrthoDB" id="1732691at2759"/>
<dbReference type="GO" id="GO:0052654">
    <property type="term" value="F:L-leucine-2-oxoglutarate transaminase activity"/>
    <property type="evidence" value="ECO:0007669"/>
    <property type="project" value="RHEA"/>
</dbReference>
<dbReference type="NCBIfam" id="TIGR01123">
    <property type="entry name" value="ilvE_II"/>
    <property type="match status" value="1"/>
</dbReference>
<keyword evidence="4 10" id="KW-0028">Amino-acid biosynthesis</keyword>
<proteinExistence type="inferred from homology"/>
<evidence type="ECO:0000256" key="3">
    <source>
        <dbReference type="ARBA" id="ARBA00022576"/>
    </source>
</evidence>
<evidence type="ECO:0000313" key="11">
    <source>
        <dbReference type="EMBL" id="TMS36522.1"/>
    </source>
</evidence>
<comment type="catalytic activity">
    <reaction evidence="10">
        <text>L-leucine + 2-oxoglutarate = 4-methyl-2-oxopentanoate + L-glutamate</text>
        <dbReference type="Rhea" id="RHEA:18321"/>
        <dbReference type="ChEBI" id="CHEBI:16810"/>
        <dbReference type="ChEBI" id="CHEBI:17865"/>
        <dbReference type="ChEBI" id="CHEBI:29985"/>
        <dbReference type="ChEBI" id="CHEBI:57427"/>
        <dbReference type="EC" id="2.6.1.42"/>
    </reaction>
</comment>
<protein>
    <recommendedName>
        <fullName evidence="10">Branched-chain-amino-acid aminotransferase</fullName>
        <ecNumber evidence="10">2.6.1.42</ecNumber>
    </recommendedName>
</protein>
<evidence type="ECO:0000313" key="12">
    <source>
        <dbReference type="Proteomes" id="UP000298663"/>
    </source>
</evidence>
<dbReference type="InterPro" id="IPR043131">
    <property type="entry name" value="BCAT-like_N"/>
</dbReference>
<keyword evidence="12" id="KW-1185">Reference proteome</keyword>
<name>A0A4U8UTA4_STECR</name>
<dbReference type="Gene3D" id="3.30.470.10">
    <property type="match status" value="1"/>
</dbReference>
<reference evidence="11 12" key="1">
    <citation type="journal article" date="2015" name="Genome Biol.">
        <title>Comparative genomics of Steinernema reveals deeply conserved gene regulatory networks.</title>
        <authorList>
            <person name="Dillman A.R."/>
            <person name="Macchietto M."/>
            <person name="Porter C.F."/>
            <person name="Rogers A."/>
            <person name="Williams B."/>
            <person name="Antoshechkin I."/>
            <person name="Lee M.M."/>
            <person name="Goodwin Z."/>
            <person name="Lu X."/>
            <person name="Lewis E.E."/>
            <person name="Goodrich-Blair H."/>
            <person name="Stock S.P."/>
            <person name="Adams B.J."/>
            <person name="Sternberg P.W."/>
            <person name="Mortazavi A."/>
        </authorList>
    </citation>
    <scope>NUCLEOTIDE SEQUENCE [LARGE SCALE GENOMIC DNA]</scope>
    <source>
        <strain evidence="11 12">ALL</strain>
    </source>
</reference>
<accession>A0A4U8UTA4</accession>
<keyword evidence="3 10" id="KW-0032">Aminotransferase</keyword>
<evidence type="ECO:0000256" key="5">
    <source>
        <dbReference type="ARBA" id="ARBA00022679"/>
    </source>
</evidence>
<dbReference type="Proteomes" id="UP000298663">
    <property type="component" value="Unassembled WGS sequence"/>
</dbReference>
<evidence type="ECO:0000256" key="10">
    <source>
        <dbReference type="RuleBase" id="RU004517"/>
    </source>
</evidence>
<dbReference type="PANTHER" id="PTHR11825">
    <property type="entry name" value="SUBGROUP IIII AMINOTRANSFERASE"/>
    <property type="match status" value="1"/>
</dbReference>